<evidence type="ECO:0000256" key="1">
    <source>
        <dbReference type="SAM" id="MobiDB-lite"/>
    </source>
</evidence>
<proteinExistence type="predicted"/>
<evidence type="ECO:0000313" key="3">
    <source>
        <dbReference type="Proteomes" id="UP000054270"/>
    </source>
</evidence>
<feature type="compositionally biased region" description="Basic and acidic residues" evidence="1">
    <location>
        <begin position="58"/>
        <end position="67"/>
    </location>
</feature>
<dbReference type="AlphaFoldDB" id="A0A0D2NNQ5"/>
<organism evidence="2 3">
    <name type="scientific">Hypholoma sublateritium (strain FD-334 SS-4)</name>
    <dbReference type="NCBI Taxonomy" id="945553"/>
    <lineage>
        <taxon>Eukaryota</taxon>
        <taxon>Fungi</taxon>
        <taxon>Dikarya</taxon>
        <taxon>Basidiomycota</taxon>
        <taxon>Agaricomycotina</taxon>
        <taxon>Agaricomycetes</taxon>
        <taxon>Agaricomycetidae</taxon>
        <taxon>Agaricales</taxon>
        <taxon>Agaricineae</taxon>
        <taxon>Strophariaceae</taxon>
        <taxon>Hypholoma</taxon>
    </lineage>
</organism>
<sequence length="209" mass="23140">MENISALYKDTNRRMEWGEEGRIVALKRIYDITKSWRNLLNTRKNLKADGGPPSLVHGSREESKGDSRPQTLHKIEPAAPIHGPGFVGCNGRACKLRRAYDGRAEGALAVALRRRRSRRGRGRVSHARRCMAHDVLWRGSTLRSAMSMLGACNTRRLLGPQSTIPLCRFVRGDAIPPGPRAWAQCVLYSILYKGGMGSTVMSITTEAGT</sequence>
<name>A0A0D2NNQ5_HYPSF</name>
<dbReference type="EMBL" id="KN817567">
    <property type="protein sequence ID" value="KJA20454.1"/>
    <property type="molecule type" value="Genomic_DNA"/>
</dbReference>
<feature type="region of interest" description="Disordered" evidence="1">
    <location>
        <begin position="47"/>
        <end position="70"/>
    </location>
</feature>
<gene>
    <name evidence="2" type="ORF">HYPSUDRAFT_813667</name>
</gene>
<accession>A0A0D2NNQ5</accession>
<dbReference type="Proteomes" id="UP000054270">
    <property type="component" value="Unassembled WGS sequence"/>
</dbReference>
<evidence type="ECO:0000313" key="2">
    <source>
        <dbReference type="EMBL" id="KJA20454.1"/>
    </source>
</evidence>
<protein>
    <submittedName>
        <fullName evidence="2">Uncharacterized protein</fullName>
    </submittedName>
</protein>
<reference evidence="3" key="1">
    <citation type="submission" date="2014-04" db="EMBL/GenBank/DDBJ databases">
        <title>Evolutionary Origins and Diversification of the Mycorrhizal Mutualists.</title>
        <authorList>
            <consortium name="DOE Joint Genome Institute"/>
            <consortium name="Mycorrhizal Genomics Consortium"/>
            <person name="Kohler A."/>
            <person name="Kuo A."/>
            <person name="Nagy L.G."/>
            <person name="Floudas D."/>
            <person name="Copeland A."/>
            <person name="Barry K.W."/>
            <person name="Cichocki N."/>
            <person name="Veneault-Fourrey C."/>
            <person name="LaButti K."/>
            <person name="Lindquist E.A."/>
            <person name="Lipzen A."/>
            <person name="Lundell T."/>
            <person name="Morin E."/>
            <person name="Murat C."/>
            <person name="Riley R."/>
            <person name="Ohm R."/>
            <person name="Sun H."/>
            <person name="Tunlid A."/>
            <person name="Henrissat B."/>
            <person name="Grigoriev I.V."/>
            <person name="Hibbett D.S."/>
            <person name="Martin F."/>
        </authorList>
    </citation>
    <scope>NUCLEOTIDE SEQUENCE [LARGE SCALE GENOMIC DNA]</scope>
    <source>
        <strain evidence="3">FD-334 SS-4</strain>
    </source>
</reference>
<keyword evidence="3" id="KW-1185">Reference proteome</keyword>